<accession>A0ABN7VKE2</accession>
<keyword evidence="3" id="KW-1185">Reference proteome</keyword>
<evidence type="ECO:0000313" key="2">
    <source>
        <dbReference type="EMBL" id="CAG8778605.1"/>
    </source>
</evidence>
<feature type="non-terminal residue" evidence="2">
    <location>
        <position position="1"/>
    </location>
</feature>
<protein>
    <submittedName>
        <fullName evidence="2">2861_t:CDS:1</fullName>
    </submittedName>
</protein>
<feature type="region of interest" description="Disordered" evidence="1">
    <location>
        <begin position="135"/>
        <end position="156"/>
    </location>
</feature>
<proteinExistence type="predicted"/>
<gene>
    <name evidence="2" type="ORF">GMARGA_LOCUS19397</name>
</gene>
<evidence type="ECO:0000313" key="3">
    <source>
        <dbReference type="Proteomes" id="UP000789901"/>
    </source>
</evidence>
<reference evidence="2 3" key="1">
    <citation type="submission" date="2021-06" db="EMBL/GenBank/DDBJ databases">
        <authorList>
            <person name="Kallberg Y."/>
            <person name="Tangrot J."/>
            <person name="Rosling A."/>
        </authorList>
    </citation>
    <scope>NUCLEOTIDE SEQUENCE [LARGE SCALE GENOMIC DNA]</scope>
    <source>
        <strain evidence="2 3">120-4 pot B 10/14</strain>
    </source>
</reference>
<organism evidence="2 3">
    <name type="scientific">Gigaspora margarita</name>
    <dbReference type="NCBI Taxonomy" id="4874"/>
    <lineage>
        <taxon>Eukaryota</taxon>
        <taxon>Fungi</taxon>
        <taxon>Fungi incertae sedis</taxon>
        <taxon>Mucoromycota</taxon>
        <taxon>Glomeromycotina</taxon>
        <taxon>Glomeromycetes</taxon>
        <taxon>Diversisporales</taxon>
        <taxon>Gigasporaceae</taxon>
        <taxon>Gigaspora</taxon>
    </lineage>
</organism>
<dbReference type="Proteomes" id="UP000789901">
    <property type="component" value="Unassembled WGS sequence"/>
</dbReference>
<comment type="caution">
    <text evidence="2">The sequence shown here is derived from an EMBL/GenBank/DDBJ whole genome shotgun (WGS) entry which is preliminary data.</text>
</comment>
<name>A0ABN7VKE2_GIGMA</name>
<dbReference type="EMBL" id="CAJVQB010016154">
    <property type="protein sequence ID" value="CAG8778605.1"/>
    <property type="molecule type" value="Genomic_DNA"/>
</dbReference>
<sequence length="156" mass="17401">SKNRNKENKNQGPTLELKNIDIQENQVQKALTDSSNFNTNWADDTKATYGKGSSLCQSNTTDMIDARLTHVIIKLFTEENFWAKVEKSVIDKELRSKKNITVTIALKKSPVKTKGNIKLKTWSIRNLVPVHAGKMGEPNPVPGNRSGVAGIIKDLR</sequence>
<evidence type="ECO:0000256" key="1">
    <source>
        <dbReference type="SAM" id="MobiDB-lite"/>
    </source>
</evidence>